<feature type="domain" description="SAC3/GANP/THP3 conserved" evidence="2">
    <location>
        <begin position="130"/>
        <end position="241"/>
    </location>
</feature>
<evidence type="ECO:0000313" key="4">
    <source>
        <dbReference type="Proteomes" id="UP000657918"/>
    </source>
</evidence>
<dbReference type="GO" id="GO:0070390">
    <property type="term" value="C:transcription export complex 2"/>
    <property type="evidence" value="ECO:0007669"/>
    <property type="project" value="TreeGrafter"/>
</dbReference>
<dbReference type="Pfam" id="PF03399">
    <property type="entry name" value="SAC3_GANP"/>
    <property type="match status" value="2"/>
</dbReference>
<feature type="compositionally biased region" description="Polar residues" evidence="1">
    <location>
        <begin position="24"/>
        <end position="49"/>
    </location>
</feature>
<comment type="caution">
    <text evidence="3">The sequence shown here is derived from an EMBL/GenBank/DDBJ whole genome shotgun (WGS) entry which is preliminary data.</text>
</comment>
<protein>
    <recommendedName>
        <fullName evidence="2">SAC3/GANP/THP3 conserved domain-containing protein</fullName>
    </recommendedName>
</protein>
<dbReference type="OrthoDB" id="264795at2759"/>
<dbReference type="Proteomes" id="UP000657918">
    <property type="component" value="Unassembled WGS sequence"/>
</dbReference>
<accession>A0A835N9K3</accession>
<dbReference type="GO" id="GO:0006406">
    <property type="term" value="P:mRNA export from nucleus"/>
    <property type="evidence" value="ECO:0007669"/>
    <property type="project" value="TreeGrafter"/>
</dbReference>
<feature type="compositionally biased region" description="Basic residues" evidence="1">
    <location>
        <begin position="1"/>
        <end position="12"/>
    </location>
</feature>
<keyword evidence="4" id="KW-1185">Reference proteome</keyword>
<name>A0A835N9K3_9ROSI</name>
<dbReference type="InterPro" id="IPR045107">
    <property type="entry name" value="SAC3/GANP/THP3"/>
</dbReference>
<dbReference type="PANTHER" id="PTHR12436:SF3">
    <property type="entry name" value="GERMINAL-CENTER ASSOCIATED NUCLEAR PROTEIN"/>
    <property type="match status" value="1"/>
</dbReference>
<evidence type="ECO:0000259" key="2">
    <source>
        <dbReference type="Pfam" id="PF03399"/>
    </source>
</evidence>
<organism evidence="3 4">
    <name type="scientific">Salix dunnii</name>
    <dbReference type="NCBI Taxonomy" id="1413687"/>
    <lineage>
        <taxon>Eukaryota</taxon>
        <taxon>Viridiplantae</taxon>
        <taxon>Streptophyta</taxon>
        <taxon>Embryophyta</taxon>
        <taxon>Tracheophyta</taxon>
        <taxon>Spermatophyta</taxon>
        <taxon>Magnoliopsida</taxon>
        <taxon>eudicotyledons</taxon>
        <taxon>Gunneridae</taxon>
        <taxon>Pentapetalae</taxon>
        <taxon>rosids</taxon>
        <taxon>fabids</taxon>
        <taxon>Malpighiales</taxon>
        <taxon>Salicaceae</taxon>
        <taxon>Saliceae</taxon>
        <taxon>Salix</taxon>
    </lineage>
</organism>
<sequence>MERSHQNRRGRGNHSSFSPSSQSTRTRNTKVSNFNESSCATNYATNNRSNAHDVPQWKPSRGNTSSSNTQKEKIKTEEDKEEDCSDFPRLTGTCPFMCPEKGIRTDSVSKWVYVVLDFSFIGHKWRSRIESERSQRERLQDLAVFERLHGNPRKSSPALAVKKFCRTISAKHMQASDVRPLPVLEDTLAYLLSLLDSTEHPFEVVHDFIFDRTRSIRQDLSMQNIVDDKSIYMYEKMVRFLGKNLQLSPPSKYPTPCVVVDKVIPAVKFHVISHLKLQRCGSSPNISSVHYLNMEQLTKALASLYNLYDANRDSSTVYRNEAEFRSLYVLLHLDSNSQPMVDLYFISVGESLSLWFRCVPHPIIQSKEMCFARSVLRFYQMGNYVRFFSTISAEASYLHYCILEPYISKVRALSLSYINNAGYKLHPYPLVHLSKLLKMKESDLEVLCNACGLETCADEMENKLLPTKQTTFCCPKGGFQSYNFMGLEQFERRSSMRAVIVLQKLCQRALHKFVKLEVVTVVEQGTELR</sequence>
<dbReference type="EMBL" id="JADGMS010000001">
    <property type="protein sequence ID" value="KAF9688823.1"/>
    <property type="molecule type" value="Genomic_DNA"/>
</dbReference>
<gene>
    <name evidence="3" type="ORF">SADUNF_Sadunf01G0028100</name>
</gene>
<evidence type="ECO:0000256" key="1">
    <source>
        <dbReference type="SAM" id="MobiDB-lite"/>
    </source>
</evidence>
<reference evidence="3 4" key="1">
    <citation type="submission" date="2020-10" db="EMBL/GenBank/DDBJ databases">
        <title>Plant Genome Project.</title>
        <authorList>
            <person name="Zhang R.-G."/>
        </authorList>
    </citation>
    <scope>NUCLEOTIDE SEQUENCE [LARGE SCALE GENOMIC DNA]</scope>
    <source>
        <strain evidence="3">FAFU-HL-1</strain>
        <tissue evidence="3">Leaf</tissue>
    </source>
</reference>
<dbReference type="GO" id="GO:0005737">
    <property type="term" value="C:cytoplasm"/>
    <property type="evidence" value="ECO:0007669"/>
    <property type="project" value="TreeGrafter"/>
</dbReference>
<proteinExistence type="predicted"/>
<dbReference type="AlphaFoldDB" id="A0A835N9K3"/>
<dbReference type="InterPro" id="IPR005062">
    <property type="entry name" value="SAC3/GANP/THP3_conserved"/>
</dbReference>
<feature type="region of interest" description="Disordered" evidence="1">
    <location>
        <begin position="1"/>
        <end position="84"/>
    </location>
</feature>
<dbReference type="PANTHER" id="PTHR12436">
    <property type="entry name" value="80 KDA MCM3-ASSOCIATED PROTEIN"/>
    <property type="match status" value="1"/>
</dbReference>
<evidence type="ECO:0000313" key="3">
    <source>
        <dbReference type="EMBL" id="KAF9688823.1"/>
    </source>
</evidence>
<dbReference type="Gene3D" id="1.25.40.990">
    <property type="match status" value="2"/>
</dbReference>
<feature type="domain" description="SAC3/GANP/THP3 conserved" evidence="2">
    <location>
        <begin position="265"/>
        <end position="455"/>
    </location>
</feature>